<reference evidence="4 5" key="1">
    <citation type="submission" date="2017-01" db="EMBL/GenBank/DDBJ databases">
        <title>Complete Genome Sequence of Paenalcaligenes hominis, Isolated from a paraplegic Patient with neurogenic bladder.</title>
        <authorList>
            <person name="Mukhopadhyay R."/>
            <person name="Joaquin J."/>
            <person name="Hogue R."/>
            <person name="Kilaru A."/>
            <person name="Jospin G."/>
            <person name="Mars K."/>
            <person name="Eisen J.A."/>
            <person name="Chaturvedi V."/>
        </authorList>
    </citation>
    <scope>NUCLEOTIDE SEQUENCE [LARGE SCALE GENOMIC DNA]</scope>
    <source>
        <strain evidence="4 5">15S00501</strain>
    </source>
</reference>
<dbReference type="AlphaFoldDB" id="A0A1U9K075"/>
<dbReference type="EMBL" id="CP019697">
    <property type="protein sequence ID" value="AQS51384.1"/>
    <property type="molecule type" value="Genomic_DNA"/>
</dbReference>
<dbReference type="Proteomes" id="UP000189369">
    <property type="component" value="Chromosome"/>
</dbReference>
<dbReference type="GO" id="GO:0043639">
    <property type="term" value="P:benzoate catabolic process"/>
    <property type="evidence" value="ECO:0007669"/>
    <property type="project" value="InterPro"/>
</dbReference>
<keyword evidence="4" id="KW-0560">Oxidoreductase</keyword>
<name>A0A1U9K075_9BURK</name>
<dbReference type="NCBIfam" id="TIGR02360">
    <property type="entry name" value="pbenz_hydroxyl"/>
    <property type="match status" value="1"/>
</dbReference>
<sequence>MRTQVAIIGAGPSGLLLGQILSRNGIDNIILERQTGEYVLGRIRAGVLESVTIDGLKRAGVTENLEKHGLIHDGCELVFNDVSYRVDFEKQVGRHVVVYGQTEVTRDLMAAREAIGATTIYEAKDVALHDVDTATPYVTYTKDGQEHRLDCDYVAGCDGFHGVSRKTIPADILKTYERVYPFGWLGLMADTPPVSDELIYLKHERGFVLCSQRSKTRSRYYLQVPLTDKVEDWSDERFWEELRTRLGPERSANLVTGPSIEKSIAPLRSFVAEPMRYHNLFLAGDAAHIVPPTGAKGLNLAASDVLYLSDALIDFYKHNDTAGIEGYSERCLKRIWGAERFSWYMTNMLHTFPDHDAWDKKMQKAEFMQLLNSENGARLLAENYVGLPY</sequence>
<dbReference type="KEGG" id="phn:PAEH1_07150"/>
<dbReference type="InterPro" id="IPR036188">
    <property type="entry name" value="FAD/NAD-bd_sf"/>
</dbReference>
<organism evidence="4 5">
    <name type="scientific">Paenalcaligenes hominis</name>
    <dbReference type="NCBI Taxonomy" id="643674"/>
    <lineage>
        <taxon>Bacteria</taxon>
        <taxon>Pseudomonadati</taxon>
        <taxon>Pseudomonadota</taxon>
        <taxon>Betaproteobacteria</taxon>
        <taxon>Burkholderiales</taxon>
        <taxon>Alcaligenaceae</taxon>
        <taxon>Paenalcaligenes</taxon>
    </lineage>
</organism>
<dbReference type="OrthoDB" id="8672648at2"/>
<dbReference type="InterPro" id="IPR050641">
    <property type="entry name" value="RIFMO-like"/>
</dbReference>
<gene>
    <name evidence="4" type="ORF">PAEH1_07150</name>
</gene>
<evidence type="ECO:0000259" key="3">
    <source>
        <dbReference type="Pfam" id="PF01494"/>
    </source>
</evidence>
<dbReference type="Gene3D" id="3.30.9.10">
    <property type="entry name" value="D-Amino Acid Oxidase, subunit A, domain 2"/>
    <property type="match status" value="1"/>
</dbReference>
<dbReference type="Pfam" id="PF01494">
    <property type="entry name" value="FAD_binding_3"/>
    <property type="match status" value="1"/>
</dbReference>
<evidence type="ECO:0000313" key="4">
    <source>
        <dbReference type="EMBL" id="AQS51384.1"/>
    </source>
</evidence>
<dbReference type="Gene3D" id="3.50.50.60">
    <property type="entry name" value="FAD/NAD(P)-binding domain"/>
    <property type="match status" value="1"/>
</dbReference>
<dbReference type="InterPro" id="IPR012733">
    <property type="entry name" value="HB_mOase"/>
</dbReference>
<keyword evidence="4" id="KW-0503">Monooxygenase</keyword>
<dbReference type="NCBIfam" id="NF006091">
    <property type="entry name" value="PRK08243.1"/>
    <property type="match status" value="1"/>
</dbReference>
<proteinExistence type="predicted"/>
<accession>A0A1U9K075</accession>
<dbReference type="PANTHER" id="PTHR43004:SF3">
    <property type="entry name" value="P-HYDROXYBENZOATE HYDROXYLASE"/>
    <property type="match status" value="1"/>
</dbReference>
<dbReference type="SUPFAM" id="SSF54373">
    <property type="entry name" value="FAD-linked reductases, C-terminal domain"/>
    <property type="match status" value="1"/>
</dbReference>
<dbReference type="GO" id="GO:0018659">
    <property type="term" value="F:4-hydroxybenzoate 3-monooxygenase activity"/>
    <property type="evidence" value="ECO:0007669"/>
    <property type="project" value="InterPro"/>
</dbReference>
<dbReference type="SUPFAM" id="SSF51905">
    <property type="entry name" value="FAD/NAD(P)-binding domain"/>
    <property type="match status" value="1"/>
</dbReference>
<evidence type="ECO:0000313" key="5">
    <source>
        <dbReference type="Proteomes" id="UP000189369"/>
    </source>
</evidence>
<dbReference type="GO" id="GO:0071949">
    <property type="term" value="F:FAD binding"/>
    <property type="evidence" value="ECO:0007669"/>
    <property type="project" value="InterPro"/>
</dbReference>
<dbReference type="PANTHER" id="PTHR43004">
    <property type="entry name" value="TRK SYSTEM POTASSIUM UPTAKE PROTEIN"/>
    <property type="match status" value="1"/>
</dbReference>
<dbReference type="InterPro" id="IPR002938">
    <property type="entry name" value="FAD-bd"/>
</dbReference>
<evidence type="ECO:0000256" key="1">
    <source>
        <dbReference type="ARBA" id="ARBA00022630"/>
    </source>
</evidence>
<keyword evidence="2" id="KW-0274">FAD</keyword>
<protein>
    <submittedName>
        <fullName evidence="4">4-hydroxybenzoate 3-monooxygenase</fullName>
    </submittedName>
</protein>
<dbReference type="PRINTS" id="PR00420">
    <property type="entry name" value="RNGMNOXGNASE"/>
</dbReference>
<feature type="domain" description="FAD-binding" evidence="3">
    <location>
        <begin position="2"/>
        <end position="342"/>
    </location>
</feature>
<evidence type="ECO:0000256" key="2">
    <source>
        <dbReference type="ARBA" id="ARBA00022827"/>
    </source>
</evidence>
<dbReference type="STRING" id="643674.PAEH1_07150"/>
<keyword evidence="1" id="KW-0285">Flavoprotein</keyword>